<dbReference type="InterPro" id="IPR000073">
    <property type="entry name" value="AB_hydrolase_1"/>
</dbReference>
<dbReference type="Pfam" id="PF12697">
    <property type="entry name" value="Abhydrolase_6"/>
    <property type="match status" value="1"/>
</dbReference>
<feature type="domain" description="AB hydrolase-1" evidence="1">
    <location>
        <begin position="87"/>
        <end position="279"/>
    </location>
</feature>
<dbReference type="SUPFAM" id="SSF53474">
    <property type="entry name" value="alpha/beta-Hydrolases"/>
    <property type="match status" value="1"/>
</dbReference>
<dbReference type="GO" id="GO:0016787">
    <property type="term" value="F:hydrolase activity"/>
    <property type="evidence" value="ECO:0007669"/>
    <property type="project" value="UniProtKB-KW"/>
</dbReference>
<dbReference type="RefSeq" id="WP_187718058.1">
    <property type="nucleotide sequence ID" value="NZ_JACTAH010000002.1"/>
</dbReference>
<evidence type="ECO:0000313" key="2">
    <source>
        <dbReference type="EMBL" id="MBD8503204.1"/>
    </source>
</evidence>
<evidence type="ECO:0000259" key="1">
    <source>
        <dbReference type="Pfam" id="PF12697"/>
    </source>
</evidence>
<name>A0ABR9BA44_9RHOO</name>
<dbReference type="PANTHER" id="PTHR12277">
    <property type="entry name" value="ALPHA/BETA HYDROLASE DOMAIN-CONTAINING PROTEIN"/>
    <property type="match status" value="1"/>
</dbReference>
<protein>
    <submittedName>
        <fullName evidence="2">Alpha/beta fold hydrolase</fullName>
    </submittedName>
</protein>
<keyword evidence="3" id="KW-1185">Reference proteome</keyword>
<dbReference type="EMBL" id="JACYTO010000002">
    <property type="protein sequence ID" value="MBD8503204.1"/>
    <property type="molecule type" value="Genomic_DNA"/>
</dbReference>
<comment type="caution">
    <text evidence="2">The sequence shown here is derived from an EMBL/GenBank/DDBJ whole genome shotgun (WGS) entry which is preliminary data.</text>
</comment>
<dbReference type="InterPro" id="IPR029058">
    <property type="entry name" value="AB_hydrolase_fold"/>
</dbReference>
<dbReference type="Proteomes" id="UP000603602">
    <property type="component" value="Unassembled WGS sequence"/>
</dbReference>
<organism evidence="2 3">
    <name type="scientific">Thauera sedimentorum</name>
    <dbReference type="NCBI Taxonomy" id="2767595"/>
    <lineage>
        <taxon>Bacteria</taxon>
        <taxon>Pseudomonadati</taxon>
        <taxon>Pseudomonadota</taxon>
        <taxon>Betaproteobacteria</taxon>
        <taxon>Rhodocyclales</taxon>
        <taxon>Zoogloeaceae</taxon>
        <taxon>Thauera</taxon>
    </lineage>
</organism>
<sequence>MSTAFASPRNSTVVLNTSLHALLRAYFGTLSRLLPGLAVRQAERLFTRPPRYAGRRSVTVAARRDTVSADGREIAVWQAGPADAPAVLLAHGWGGRAVQMGSFVEPLLARGHRVVWYDQPGHGASGGGAVALPDMLRALEAVVRTHGPFSAAVGHSLGAGVLALALRRGLVLERAVFVAPPASMNEYAHHFARLLGISARVREAMRERLERRYGLRFAEIDRSEELAQVRIPALFVHDAADPDVPFEHSQRLTARMPTARLIRTWDLGHHRILRDHGVVSAAAAFIGGQEHALPAELPRLPEPAPLY</sequence>
<evidence type="ECO:0000313" key="3">
    <source>
        <dbReference type="Proteomes" id="UP000603602"/>
    </source>
</evidence>
<accession>A0ABR9BA44</accession>
<reference evidence="3" key="1">
    <citation type="submission" date="2023-07" db="EMBL/GenBank/DDBJ databases">
        <title>Thauera sp. CAU 1555 isolated from sand of Yaerae Beach.</title>
        <authorList>
            <person name="Kim W."/>
        </authorList>
    </citation>
    <scope>NUCLEOTIDE SEQUENCE [LARGE SCALE GENOMIC DNA]</scope>
    <source>
        <strain evidence="3">CAU 1555</strain>
    </source>
</reference>
<proteinExistence type="predicted"/>
<dbReference type="Gene3D" id="3.40.50.1820">
    <property type="entry name" value="alpha/beta hydrolase"/>
    <property type="match status" value="1"/>
</dbReference>
<keyword evidence="2" id="KW-0378">Hydrolase</keyword>
<dbReference type="PANTHER" id="PTHR12277:SF81">
    <property type="entry name" value="PROTEIN ABHD13"/>
    <property type="match status" value="1"/>
</dbReference>
<gene>
    <name evidence="2" type="ORF">IFO67_09965</name>
</gene>